<reference evidence="3 4" key="1">
    <citation type="submission" date="2020-01" db="EMBL/GenBank/DDBJ databases">
        <title>Whole genome and functional gene identification of agarase of Vibrio HN897.</title>
        <authorList>
            <person name="Liu Y."/>
            <person name="Zhao Z."/>
        </authorList>
    </citation>
    <scope>NUCLEOTIDE SEQUENCE [LARGE SCALE GENOMIC DNA]</scope>
    <source>
        <strain evidence="3 4">HN897</strain>
    </source>
</reference>
<gene>
    <name evidence="3" type="ORF">GT360_17375</name>
</gene>
<keyword evidence="4" id="KW-1185">Reference proteome</keyword>
<accession>A0A7Z2T6N0</accession>
<feature type="domain" description="DUF7973" evidence="2">
    <location>
        <begin position="172"/>
        <end position="310"/>
    </location>
</feature>
<sequence length="314" mass="32914">MENMFNVMQLAGAIAGGFLGATFGALVAFVFTGFAILVGIAIVMGSGDPTFLNLIGLGPFFGPHISFAAGVAASAYAAKKGWLESGRDIVTPLVSLGKPQVLLVGAAFGLFGFVVQQSLMLVDGLGNQTDSVALTVVISAIVVRLMFGKSGIVGKHCEGKTGLKRFQPCKEHAWLPYQDSFSMSAVLGLFVGAMSAYAAYELLTLYPQPEAQGVMLFGFAISAISLLFLGMNVMVPATHHITAVSAVAVSLFMGTIENQFMVITLGAVCGLLASLLGQLFARFWLIRADTHIDPPASAIWPMTSALIVISVALQ</sequence>
<feature type="domain" description="DUF7973" evidence="2">
    <location>
        <begin position="4"/>
        <end position="162"/>
    </location>
</feature>
<dbReference type="EMBL" id="CP047476">
    <property type="protein sequence ID" value="QIA65316.1"/>
    <property type="molecule type" value="Genomic_DNA"/>
</dbReference>
<dbReference type="AlphaFoldDB" id="A0A7Z2T6N0"/>
<proteinExistence type="predicted"/>
<dbReference type="KEGG" id="vas:GT360_17375"/>
<feature type="transmembrane region" description="Helical" evidence="1">
    <location>
        <begin position="99"/>
        <end position="119"/>
    </location>
</feature>
<dbReference type="Pfam" id="PF25928">
    <property type="entry name" value="DUF7973"/>
    <property type="match status" value="2"/>
</dbReference>
<dbReference type="RefSeq" id="WP_164650216.1">
    <property type="nucleotide sequence ID" value="NZ_CP047476.1"/>
</dbReference>
<evidence type="ECO:0000313" key="3">
    <source>
        <dbReference type="EMBL" id="QIA65316.1"/>
    </source>
</evidence>
<dbReference type="InterPro" id="IPR058279">
    <property type="entry name" value="DUF7973"/>
</dbReference>
<evidence type="ECO:0000259" key="2">
    <source>
        <dbReference type="Pfam" id="PF25928"/>
    </source>
</evidence>
<feature type="transmembrane region" description="Helical" evidence="1">
    <location>
        <begin position="12"/>
        <end position="45"/>
    </location>
</feature>
<protein>
    <submittedName>
        <fullName evidence="3">Permease</fullName>
    </submittedName>
</protein>
<keyword evidence="1" id="KW-0472">Membrane</keyword>
<feature type="transmembrane region" description="Helical" evidence="1">
    <location>
        <begin position="131"/>
        <end position="147"/>
    </location>
</feature>
<keyword evidence="1" id="KW-0812">Transmembrane</keyword>
<feature type="transmembrane region" description="Helical" evidence="1">
    <location>
        <begin position="262"/>
        <end position="285"/>
    </location>
</feature>
<evidence type="ECO:0000256" key="1">
    <source>
        <dbReference type="SAM" id="Phobius"/>
    </source>
</evidence>
<feature type="transmembrane region" description="Helical" evidence="1">
    <location>
        <begin position="212"/>
        <end position="230"/>
    </location>
</feature>
<organism evidence="3 4">
    <name type="scientific">Vibrio astriarenae</name>
    <dbReference type="NCBI Taxonomy" id="1481923"/>
    <lineage>
        <taxon>Bacteria</taxon>
        <taxon>Pseudomonadati</taxon>
        <taxon>Pseudomonadota</taxon>
        <taxon>Gammaproteobacteria</taxon>
        <taxon>Vibrionales</taxon>
        <taxon>Vibrionaceae</taxon>
        <taxon>Vibrio</taxon>
    </lineage>
</organism>
<evidence type="ECO:0000313" key="4">
    <source>
        <dbReference type="Proteomes" id="UP000464262"/>
    </source>
</evidence>
<dbReference type="Proteomes" id="UP000464262">
    <property type="component" value="Chromosome 2"/>
</dbReference>
<keyword evidence="1" id="KW-1133">Transmembrane helix</keyword>
<feature type="transmembrane region" description="Helical" evidence="1">
    <location>
        <begin position="51"/>
        <end position="78"/>
    </location>
</feature>
<feature type="transmembrane region" description="Helical" evidence="1">
    <location>
        <begin position="180"/>
        <end position="200"/>
    </location>
</feature>
<name>A0A7Z2T6N0_9VIBR</name>
<feature type="transmembrane region" description="Helical" evidence="1">
    <location>
        <begin position="297"/>
        <end position="313"/>
    </location>
</feature>